<dbReference type="PANTHER" id="PTHR43104:SF2">
    <property type="entry name" value="L-2-HYDROXYGLUTARATE DEHYDROGENASE, MITOCHONDRIAL"/>
    <property type="match status" value="1"/>
</dbReference>
<protein>
    <recommendedName>
        <fullName evidence="9">Probable malate:quinone oxidoreductase</fullName>
        <ecNumber evidence="9">1.1.5.4</ecNumber>
    </recommendedName>
    <alternativeName>
        <fullName evidence="9">MQO</fullName>
    </alternativeName>
    <alternativeName>
        <fullName evidence="9">Malate dehydrogenase [quinone]</fullName>
    </alternativeName>
</protein>
<dbReference type="Proteomes" id="UP000094849">
    <property type="component" value="Unassembled WGS sequence"/>
</dbReference>
<sequence>MTMHKTDVLLIGGGIMSKTLAMLVTQLDSSRHITVVEQAATLATESTHAWNNAGTGHAGYCELNYTLQQSNGEIAIERALGINARFEESLQFWSGLVRKGALSKPSAFINPVPHMSWVEGKESVSYLKQRRQALVTHPLFEEMEYADDPATLKEWLPLMMAERDMGQPMAATRVAHGTDINFGELTRSMGEHLSHEESVDYWLSTEVLGLKKVGNRWHVTTKHALAGKRTIEARFVFVGAGGCALSLMQKSGVDEVRGYGGFPVSGIWLASENIKAAATHNAKVYGLPPVGAPPMSVPHLDTRVIDGRPALLFGPFAGFTTRFLKSSSLFDLVNSIRSHNLKPMMEVAKEHWALTRYLIKEAISSGDQRLEQLRTFMPSVKPGEWHLRPAGQRVQIIKLDEKGRGKLQFGTEVIKTADRSLAALLGASPGASVSVSAMMDVIEDCLPDLLQGEARQRLEELIPSYGHSLDDDLDLVHSVRRYTLETLDLDERKPTEVPEQGEFLKTGS</sequence>
<evidence type="ECO:0000256" key="6">
    <source>
        <dbReference type="ARBA" id="ARBA00022630"/>
    </source>
</evidence>
<evidence type="ECO:0000313" key="11">
    <source>
        <dbReference type="Proteomes" id="UP000094849"/>
    </source>
</evidence>
<evidence type="ECO:0000256" key="9">
    <source>
        <dbReference type="HAMAP-Rule" id="MF_00212"/>
    </source>
</evidence>
<dbReference type="InterPro" id="IPR006231">
    <property type="entry name" value="MQO"/>
</dbReference>
<evidence type="ECO:0000256" key="5">
    <source>
        <dbReference type="ARBA" id="ARBA00022532"/>
    </source>
</evidence>
<dbReference type="UniPathway" id="UPA00223">
    <property type="reaction ID" value="UER01008"/>
</dbReference>
<comment type="similarity">
    <text evidence="4 9">Belongs to the MQO family.</text>
</comment>
<name>A0A1E2UV63_9GAMM</name>
<keyword evidence="7 9" id="KW-0274">FAD</keyword>
<comment type="caution">
    <text evidence="10">The sequence shown here is derived from an EMBL/GenBank/DDBJ whole genome shotgun (WGS) entry which is preliminary data.</text>
</comment>
<proteinExistence type="inferred from homology"/>
<dbReference type="NCBIfam" id="NF003611">
    <property type="entry name" value="PRK05257.3-2"/>
    <property type="match status" value="1"/>
</dbReference>
<organism evidence="10 11">
    <name type="scientific">Candidatus Thiodiazotropha endoloripes</name>
    <dbReference type="NCBI Taxonomy" id="1818881"/>
    <lineage>
        <taxon>Bacteria</taxon>
        <taxon>Pseudomonadati</taxon>
        <taxon>Pseudomonadota</taxon>
        <taxon>Gammaproteobacteria</taxon>
        <taxon>Chromatiales</taxon>
        <taxon>Sedimenticolaceae</taxon>
        <taxon>Candidatus Thiodiazotropha</taxon>
    </lineage>
</organism>
<evidence type="ECO:0000256" key="3">
    <source>
        <dbReference type="ARBA" id="ARBA00005012"/>
    </source>
</evidence>
<dbReference type="EC" id="1.1.5.4" evidence="9"/>
<dbReference type="AlphaFoldDB" id="A0A1E2UV63"/>
<dbReference type="NCBIfam" id="TIGR01320">
    <property type="entry name" value="mal_quin_oxido"/>
    <property type="match status" value="1"/>
</dbReference>
<evidence type="ECO:0000256" key="8">
    <source>
        <dbReference type="ARBA" id="ARBA00023002"/>
    </source>
</evidence>
<dbReference type="NCBIfam" id="NF003613">
    <property type="entry name" value="PRK05257.3-4"/>
    <property type="match status" value="1"/>
</dbReference>
<dbReference type="GO" id="GO:0006099">
    <property type="term" value="P:tricarboxylic acid cycle"/>
    <property type="evidence" value="ECO:0007669"/>
    <property type="project" value="UniProtKB-UniRule"/>
</dbReference>
<comment type="cofactor">
    <cofactor evidence="2 9">
        <name>FAD</name>
        <dbReference type="ChEBI" id="CHEBI:57692"/>
    </cofactor>
</comment>
<dbReference type="Gene3D" id="3.30.9.10">
    <property type="entry name" value="D-Amino Acid Oxidase, subunit A, domain 2"/>
    <property type="match status" value="1"/>
</dbReference>
<keyword evidence="8 9" id="KW-0560">Oxidoreductase</keyword>
<dbReference type="PANTHER" id="PTHR43104">
    <property type="entry name" value="L-2-HYDROXYGLUTARATE DEHYDROGENASE, MITOCHONDRIAL"/>
    <property type="match status" value="1"/>
</dbReference>
<dbReference type="SUPFAM" id="SSF51905">
    <property type="entry name" value="FAD/NAD(P)-binding domain"/>
    <property type="match status" value="1"/>
</dbReference>
<dbReference type="STRING" id="1818881.A3196_14045"/>
<evidence type="ECO:0000256" key="1">
    <source>
        <dbReference type="ARBA" id="ARBA00001139"/>
    </source>
</evidence>
<dbReference type="HAMAP" id="MF_00212">
    <property type="entry name" value="MQO"/>
    <property type="match status" value="1"/>
</dbReference>
<comment type="catalytic activity">
    <reaction evidence="1 9">
        <text>(S)-malate + a quinone = a quinol + oxaloacetate</text>
        <dbReference type="Rhea" id="RHEA:46012"/>
        <dbReference type="ChEBI" id="CHEBI:15589"/>
        <dbReference type="ChEBI" id="CHEBI:16452"/>
        <dbReference type="ChEBI" id="CHEBI:24646"/>
        <dbReference type="ChEBI" id="CHEBI:132124"/>
        <dbReference type="EC" id="1.1.5.4"/>
    </reaction>
</comment>
<dbReference type="NCBIfam" id="NF003606">
    <property type="entry name" value="PRK05257.2-1"/>
    <property type="match status" value="1"/>
</dbReference>
<gene>
    <name evidence="9" type="primary">mqo</name>
    <name evidence="10" type="ORF">A3196_14045</name>
</gene>
<dbReference type="Gene3D" id="3.50.50.60">
    <property type="entry name" value="FAD/NAD(P)-binding domain"/>
    <property type="match status" value="1"/>
</dbReference>
<dbReference type="Pfam" id="PF06039">
    <property type="entry name" value="Mqo"/>
    <property type="match status" value="1"/>
</dbReference>
<dbReference type="GO" id="GO:0047545">
    <property type="term" value="F:(S)-2-hydroxyglutarate dehydrogenase activity"/>
    <property type="evidence" value="ECO:0007669"/>
    <property type="project" value="TreeGrafter"/>
</dbReference>
<evidence type="ECO:0000256" key="4">
    <source>
        <dbReference type="ARBA" id="ARBA00006389"/>
    </source>
</evidence>
<keyword evidence="6 9" id="KW-0285">Flavoprotein</keyword>
<dbReference type="InterPro" id="IPR036188">
    <property type="entry name" value="FAD/NAD-bd_sf"/>
</dbReference>
<evidence type="ECO:0000313" key="10">
    <source>
        <dbReference type="EMBL" id="ODB98648.1"/>
    </source>
</evidence>
<evidence type="ECO:0000256" key="7">
    <source>
        <dbReference type="ARBA" id="ARBA00022827"/>
    </source>
</evidence>
<keyword evidence="11" id="KW-1185">Reference proteome</keyword>
<evidence type="ECO:0000256" key="2">
    <source>
        <dbReference type="ARBA" id="ARBA00001974"/>
    </source>
</evidence>
<accession>A0A1E2UV63</accession>
<comment type="pathway">
    <text evidence="3 9">Carbohydrate metabolism; tricarboxylic acid cycle; oxaloacetate from (S)-malate (quinone route): step 1/1.</text>
</comment>
<dbReference type="EMBL" id="LVJZ01000003">
    <property type="protein sequence ID" value="ODB98648.1"/>
    <property type="molecule type" value="Genomic_DNA"/>
</dbReference>
<dbReference type="RefSeq" id="WP_069024625.1">
    <property type="nucleotide sequence ID" value="NZ_LVJZ01000003.1"/>
</dbReference>
<reference evidence="10 11" key="1">
    <citation type="submission" date="2016-03" db="EMBL/GenBank/DDBJ databases">
        <title>Chemosynthetic sulphur-oxidizing symbionts of marine invertebrate animals are capable of nitrogen fixation.</title>
        <authorList>
            <person name="Petersen J.M."/>
            <person name="Kemper A."/>
            <person name="Gruber-Vodicka H."/>
            <person name="Cardini U."/>
            <person name="Geest Mvander."/>
            <person name="Kleiner M."/>
            <person name="Bulgheresi S."/>
            <person name="Fussmann M."/>
            <person name="Herbold C."/>
            <person name="Seah B.K.B."/>
            <person name="Antony C.Paul."/>
            <person name="Liu D."/>
            <person name="Belitz A."/>
            <person name="Weber M."/>
        </authorList>
    </citation>
    <scope>NUCLEOTIDE SEQUENCE [LARGE SCALE GENOMIC DNA]</scope>
    <source>
        <strain evidence="10">G_D</strain>
    </source>
</reference>
<keyword evidence="5 9" id="KW-0816">Tricarboxylic acid cycle</keyword>
<dbReference type="GO" id="GO:0008924">
    <property type="term" value="F:L-malate dehydrogenase (quinone) activity"/>
    <property type="evidence" value="ECO:0007669"/>
    <property type="project" value="UniProtKB-UniRule"/>
</dbReference>